<gene>
    <name evidence="2" type="ORF">TWF481_008839</name>
</gene>
<feature type="transmembrane region" description="Helical" evidence="1">
    <location>
        <begin position="173"/>
        <end position="195"/>
    </location>
</feature>
<sequence length="385" mass="42911">MDLANSLPTENPSSLSSSFLYTYSKIRYNSFSIQEYLTMYLKEKVQRMTLDPPVDTRIENVGLDAAGLVALADIGTVQQRTVLTGTASFLDVFVLVPGLHLQQKAPSLNGGEYPACAALTSGYVFRVENPATVFYLQRVGRTGKLTSVEVEMVKEPTTWYGALFLQLLPGQEISILPIIAYLMAVVWGLGVIILLTLTGDWWGLTMCGSLMAARLINVLIIKHRSRLRWKGADEGEERGDLLILLSQDRWVRMKGYVNDLKAVTSGQWLRRENRWESGFTAVATMIVYLVAALAGNVEQFGKILLLCLFIGSAGLLALANTTTRHFHMHDRIIKRAGRRKKYVRRRDLADELIKETGRDDWAIGMGMITIDQDTKSFRGGAAVIT</sequence>
<keyword evidence="3" id="KW-1185">Reference proteome</keyword>
<keyword evidence="1" id="KW-1133">Transmembrane helix</keyword>
<reference evidence="2 3" key="1">
    <citation type="submission" date="2023-08" db="EMBL/GenBank/DDBJ databases">
        <authorList>
            <person name="Palmer J.M."/>
        </authorList>
    </citation>
    <scope>NUCLEOTIDE SEQUENCE [LARGE SCALE GENOMIC DNA]</scope>
    <source>
        <strain evidence="2 3">TWF481</strain>
    </source>
</reference>
<accession>A0AAV9WE46</accession>
<evidence type="ECO:0000313" key="2">
    <source>
        <dbReference type="EMBL" id="KAK6503833.1"/>
    </source>
</evidence>
<evidence type="ECO:0008006" key="4">
    <source>
        <dbReference type="Google" id="ProtNLM"/>
    </source>
</evidence>
<keyword evidence="1" id="KW-0472">Membrane</keyword>
<feature type="transmembrane region" description="Helical" evidence="1">
    <location>
        <begin position="303"/>
        <end position="321"/>
    </location>
</feature>
<comment type="caution">
    <text evidence="2">The sequence shown here is derived from an EMBL/GenBank/DDBJ whole genome shotgun (WGS) entry which is preliminary data.</text>
</comment>
<feature type="transmembrane region" description="Helical" evidence="1">
    <location>
        <begin position="201"/>
        <end position="221"/>
    </location>
</feature>
<feature type="transmembrane region" description="Helical" evidence="1">
    <location>
        <begin position="278"/>
        <end position="297"/>
    </location>
</feature>
<keyword evidence="1" id="KW-0812">Transmembrane</keyword>
<dbReference type="Proteomes" id="UP001370758">
    <property type="component" value="Unassembled WGS sequence"/>
</dbReference>
<protein>
    <recommendedName>
        <fullName evidence="4">ABC transmembrane type-1 domain-containing protein</fullName>
    </recommendedName>
</protein>
<proteinExistence type="predicted"/>
<evidence type="ECO:0000256" key="1">
    <source>
        <dbReference type="SAM" id="Phobius"/>
    </source>
</evidence>
<organism evidence="2 3">
    <name type="scientific">Arthrobotrys musiformis</name>
    <dbReference type="NCBI Taxonomy" id="47236"/>
    <lineage>
        <taxon>Eukaryota</taxon>
        <taxon>Fungi</taxon>
        <taxon>Dikarya</taxon>
        <taxon>Ascomycota</taxon>
        <taxon>Pezizomycotina</taxon>
        <taxon>Orbiliomycetes</taxon>
        <taxon>Orbiliales</taxon>
        <taxon>Orbiliaceae</taxon>
        <taxon>Arthrobotrys</taxon>
    </lineage>
</organism>
<dbReference type="EMBL" id="JAVHJL010000005">
    <property type="protein sequence ID" value="KAK6503833.1"/>
    <property type="molecule type" value="Genomic_DNA"/>
</dbReference>
<evidence type="ECO:0000313" key="3">
    <source>
        <dbReference type="Proteomes" id="UP001370758"/>
    </source>
</evidence>
<name>A0AAV9WE46_9PEZI</name>
<dbReference type="AlphaFoldDB" id="A0AAV9WE46"/>